<protein>
    <submittedName>
        <fullName evidence="1">Uncharacterized protein</fullName>
    </submittedName>
</protein>
<dbReference type="EMBL" id="JARBHB010000016">
    <property type="protein sequence ID" value="KAJ8866248.1"/>
    <property type="molecule type" value="Genomic_DNA"/>
</dbReference>
<evidence type="ECO:0000313" key="2">
    <source>
        <dbReference type="Proteomes" id="UP001159363"/>
    </source>
</evidence>
<accession>A0ABQ9G4G9</accession>
<keyword evidence="2" id="KW-1185">Reference proteome</keyword>
<comment type="caution">
    <text evidence="1">The sequence shown here is derived from an EMBL/GenBank/DDBJ whole genome shotgun (WGS) entry which is preliminary data.</text>
</comment>
<evidence type="ECO:0000313" key="1">
    <source>
        <dbReference type="EMBL" id="KAJ8866248.1"/>
    </source>
</evidence>
<organism evidence="1 2">
    <name type="scientific">Dryococelus australis</name>
    <dbReference type="NCBI Taxonomy" id="614101"/>
    <lineage>
        <taxon>Eukaryota</taxon>
        <taxon>Metazoa</taxon>
        <taxon>Ecdysozoa</taxon>
        <taxon>Arthropoda</taxon>
        <taxon>Hexapoda</taxon>
        <taxon>Insecta</taxon>
        <taxon>Pterygota</taxon>
        <taxon>Neoptera</taxon>
        <taxon>Polyneoptera</taxon>
        <taxon>Phasmatodea</taxon>
        <taxon>Verophasmatodea</taxon>
        <taxon>Anareolatae</taxon>
        <taxon>Phasmatidae</taxon>
        <taxon>Eurycanthinae</taxon>
        <taxon>Dryococelus</taxon>
    </lineage>
</organism>
<gene>
    <name evidence="1" type="ORF">PR048_032091</name>
</gene>
<name>A0ABQ9G4G9_9NEOP</name>
<dbReference type="Proteomes" id="UP001159363">
    <property type="component" value="Chromosome 15"/>
</dbReference>
<sequence length="265" mass="29100">MPAGLGLKSSEQENDRLDAFPTPVHSINTLDFTPHSIPQNICTSFKNIMYNARQHFEQDLSVVPRIEEQFSRYKFILECRLPFPTITFSIHGKVVYKATPPPPLYLTDVEASRCTGSSCLLMEVSGRTTVDGCDRASKETRTISILRLQREMRKRCGGGGGGGGGSVDRLISGAYREDHVWNNETIVQVVGILFCHIDEPGSITTEVAPGFPHVGIVPDDAALQLVFSGISHFMHVAWPPDAHMANAMCQFSLHVNSMASVALLS</sequence>
<reference evidence="1 2" key="1">
    <citation type="submission" date="2023-02" db="EMBL/GenBank/DDBJ databases">
        <title>LHISI_Scaffold_Assembly.</title>
        <authorList>
            <person name="Stuart O.P."/>
            <person name="Cleave R."/>
            <person name="Magrath M.J.L."/>
            <person name="Mikheyev A.S."/>
        </authorList>
    </citation>
    <scope>NUCLEOTIDE SEQUENCE [LARGE SCALE GENOMIC DNA]</scope>
    <source>
        <strain evidence="1">Daus_M_001</strain>
        <tissue evidence="1">Leg muscle</tissue>
    </source>
</reference>
<proteinExistence type="predicted"/>